<dbReference type="Proteomes" id="UP000015102">
    <property type="component" value="Unassembled WGS sequence"/>
</dbReference>
<accession>T1H1J7</accession>
<dbReference type="AlphaFoldDB" id="T1H1J7"/>
<dbReference type="EMBL" id="CAQQ02381887">
    <property type="status" value="NOT_ANNOTATED_CDS"/>
    <property type="molecule type" value="Genomic_DNA"/>
</dbReference>
<dbReference type="STRING" id="36166.T1H1J7"/>
<proteinExistence type="predicted"/>
<evidence type="ECO:0000313" key="3">
    <source>
        <dbReference type="Proteomes" id="UP000015102"/>
    </source>
</evidence>
<feature type="compositionally biased region" description="Low complexity" evidence="1">
    <location>
        <begin position="74"/>
        <end position="89"/>
    </location>
</feature>
<reference evidence="3" key="1">
    <citation type="submission" date="2013-02" db="EMBL/GenBank/DDBJ databases">
        <authorList>
            <person name="Hughes D."/>
        </authorList>
    </citation>
    <scope>NUCLEOTIDE SEQUENCE</scope>
    <source>
        <strain>Durham</strain>
        <strain evidence="3">NC isolate 2 -- Noor lab</strain>
    </source>
</reference>
<dbReference type="EnsemblMetazoa" id="MESCA010060-RA">
    <property type="protein sequence ID" value="MESCA010060-PA"/>
    <property type="gene ID" value="MESCA010060"/>
</dbReference>
<evidence type="ECO:0000256" key="1">
    <source>
        <dbReference type="SAM" id="MobiDB-lite"/>
    </source>
</evidence>
<keyword evidence="3" id="KW-1185">Reference proteome</keyword>
<feature type="region of interest" description="Disordered" evidence="1">
    <location>
        <begin position="66"/>
        <end position="94"/>
    </location>
</feature>
<name>T1H1J7_MEGSC</name>
<dbReference type="EMBL" id="CAQQ02381888">
    <property type="status" value="NOT_ANNOTATED_CDS"/>
    <property type="molecule type" value="Genomic_DNA"/>
</dbReference>
<evidence type="ECO:0000313" key="2">
    <source>
        <dbReference type="EnsemblMetazoa" id="MESCA010060-PA"/>
    </source>
</evidence>
<protein>
    <submittedName>
        <fullName evidence="2">Uncharacterized protein</fullName>
    </submittedName>
</protein>
<sequence length="205" mass="22787">MLSSSFDTRTRGDEGQTCSRISQYRSNRLPRSLRNNFKGDVEILHDFDIKKNSGSQRTNPYYPLELEFDDGPFNKNPNINPKNDSKNPNGNKYGKNFVDYGYNNNNNNGYGPNQISSCPVENGVIRTPYGTVSAGTVIAGIAAGLAYQNINLQQLLQLSRQFRIPVGIHIQCNFQLAYCHNGPNCHTAAQCGSYAFLAMYNSLGT</sequence>
<reference evidence="2" key="2">
    <citation type="submission" date="2015-06" db="UniProtKB">
        <authorList>
            <consortium name="EnsemblMetazoa"/>
        </authorList>
    </citation>
    <scope>IDENTIFICATION</scope>
</reference>
<dbReference type="HOGENOM" id="CLU_1338919_0_0_1"/>
<organism evidence="2 3">
    <name type="scientific">Megaselia scalaris</name>
    <name type="common">Humpbacked fly</name>
    <name type="synonym">Phora scalaris</name>
    <dbReference type="NCBI Taxonomy" id="36166"/>
    <lineage>
        <taxon>Eukaryota</taxon>
        <taxon>Metazoa</taxon>
        <taxon>Ecdysozoa</taxon>
        <taxon>Arthropoda</taxon>
        <taxon>Hexapoda</taxon>
        <taxon>Insecta</taxon>
        <taxon>Pterygota</taxon>
        <taxon>Neoptera</taxon>
        <taxon>Endopterygota</taxon>
        <taxon>Diptera</taxon>
        <taxon>Brachycera</taxon>
        <taxon>Muscomorpha</taxon>
        <taxon>Platypezoidea</taxon>
        <taxon>Phoridae</taxon>
        <taxon>Megaseliini</taxon>
        <taxon>Megaselia</taxon>
    </lineage>
</organism>